<reference evidence="1" key="1">
    <citation type="submission" date="2018-02" db="EMBL/GenBank/DDBJ databases">
        <title>Rhizophora mucronata_Transcriptome.</title>
        <authorList>
            <person name="Meera S.P."/>
            <person name="Sreeshan A."/>
            <person name="Augustine A."/>
        </authorList>
    </citation>
    <scope>NUCLEOTIDE SEQUENCE</scope>
    <source>
        <tissue evidence="1">Leaf</tissue>
    </source>
</reference>
<organism evidence="1">
    <name type="scientific">Rhizophora mucronata</name>
    <name type="common">Asiatic mangrove</name>
    <dbReference type="NCBI Taxonomy" id="61149"/>
    <lineage>
        <taxon>Eukaryota</taxon>
        <taxon>Viridiplantae</taxon>
        <taxon>Streptophyta</taxon>
        <taxon>Embryophyta</taxon>
        <taxon>Tracheophyta</taxon>
        <taxon>Spermatophyta</taxon>
        <taxon>Magnoliopsida</taxon>
        <taxon>eudicotyledons</taxon>
        <taxon>Gunneridae</taxon>
        <taxon>Pentapetalae</taxon>
        <taxon>rosids</taxon>
        <taxon>fabids</taxon>
        <taxon>Malpighiales</taxon>
        <taxon>Rhizophoraceae</taxon>
        <taxon>Rhizophora</taxon>
    </lineage>
</organism>
<dbReference type="EMBL" id="GGEC01059965">
    <property type="protein sequence ID" value="MBX40449.1"/>
    <property type="molecule type" value="Transcribed_RNA"/>
</dbReference>
<sequence>MPVHETPPRLEISLLVCIAAGMHLRLPCPWQSKIPHALCP</sequence>
<evidence type="ECO:0000313" key="1">
    <source>
        <dbReference type="EMBL" id="MBX40449.1"/>
    </source>
</evidence>
<proteinExistence type="predicted"/>
<name>A0A2P2NDB1_RHIMU</name>
<protein>
    <submittedName>
        <fullName evidence="1">Uncharacterized protein</fullName>
    </submittedName>
</protein>
<accession>A0A2P2NDB1</accession>
<dbReference type="AlphaFoldDB" id="A0A2P2NDB1"/>